<evidence type="ECO:0000256" key="2">
    <source>
        <dbReference type="ARBA" id="ARBA00022723"/>
    </source>
</evidence>
<dbReference type="OrthoDB" id="9804934at2"/>
<gene>
    <name evidence="9" type="ORF">SAMN03084138_00052</name>
</gene>
<dbReference type="SUPFAM" id="SSF53187">
    <property type="entry name" value="Zn-dependent exopeptidases"/>
    <property type="match status" value="1"/>
</dbReference>
<feature type="binding site" evidence="7">
    <location>
        <position position="106"/>
    </location>
    <ligand>
        <name>Zn(2+)</name>
        <dbReference type="ChEBI" id="CHEBI:29105"/>
        <label>1</label>
    </ligand>
</feature>
<evidence type="ECO:0000256" key="4">
    <source>
        <dbReference type="ARBA" id="ARBA00022833"/>
    </source>
</evidence>
<reference evidence="9 10" key="1">
    <citation type="submission" date="2016-10" db="EMBL/GenBank/DDBJ databases">
        <authorList>
            <person name="de Groot N.N."/>
        </authorList>
    </citation>
    <scope>NUCLEOTIDE SEQUENCE [LARGE SCALE GENOMIC DNA]</scope>
    <source>
        <strain evidence="9 10">DSM 15893</strain>
    </source>
</reference>
<evidence type="ECO:0000256" key="1">
    <source>
        <dbReference type="ARBA" id="ARBA00001947"/>
    </source>
</evidence>
<feature type="binding site" evidence="7">
    <location>
        <position position="140"/>
    </location>
    <ligand>
        <name>Zn(2+)</name>
        <dbReference type="ChEBI" id="CHEBI:29105"/>
        <label>2</label>
    </ligand>
</feature>
<evidence type="ECO:0000313" key="10">
    <source>
        <dbReference type="Proteomes" id="UP000182692"/>
    </source>
</evidence>
<proteinExistence type="inferred from homology"/>
<organism evidence="9 10">
    <name type="scientific">Enterovibrio norvegicus DSM 15893</name>
    <dbReference type="NCBI Taxonomy" id="1121869"/>
    <lineage>
        <taxon>Bacteria</taxon>
        <taxon>Pseudomonadati</taxon>
        <taxon>Pseudomonadota</taxon>
        <taxon>Gammaproteobacteria</taxon>
        <taxon>Vibrionales</taxon>
        <taxon>Vibrionaceae</taxon>
        <taxon>Enterovibrio</taxon>
    </lineage>
</organism>
<evidence type="ECO:0000259" key="8">
    <source>
        <dbReference type="Pfam" id="PF07687"/>
    </source>
</evidence>
<dbReference type="InterPro" id="IPR002933">
    <property type="entry name" value="Peptidase_M20"/>
</dbReference>
<dbReference type="EMBL" id="FOWR01000001">
    <property type="protein sequence ID" value="SFO69406.1"/>
    <property type="molecule type" value="Genomic_DNA"/>
</dbReference>
<comment type="cofactor">
    <cofactor evidence="1">
        <name>Zn(2+)</name>
        <dbReference type="ChEBI" id="CHEBI:29105"/>
    </cofactor>
</comment>
<feature type="active site" description="Proton acceptor" evidence="6">
    <location>
        <position position="139"/>
    </location>
</feature>
<dbReference type="InterPro" id="IPR010162">
    <property type="entry name" value="PepT-like"/>
</dbReference>
<keyword evidence="9" id="KW-0645">Protease</keyword>
<dbReference type="GeneID" id="35873715"/>
<keyword evidence="4" id="KW-0862">Zinc</keyword>
<keyword evidence="3" id="KW-0378">Hydrolase</keyword>
<name>A0A1I5JAL4_9GAMM</name>
<dbReference type="SUPFAM" id="SSF55031">
    <property type="entry name" value="Bacterial exopeptidase dimerisation domain"/>
    <property type="match status" value="1"/>
</dbReference>
<dbReference type="AlphaFoldDB" id="A0A1I5JAL4"/>
<evidence type="ECO:0000256" key="3">
    <source>
        <dbReference type="ARBA" id="ARBA00022801"/>
    </source>
</evidence>
<protein>
    <submittedName>
        <fullName evidence="9">Tripeptide aminopeptidase</fullName>
    </submittedName>
</protein>
<dbReference type="Pfam" id="PF07687">
    <property type="entry name" value="M20_dimer"/>
    <property type="match status" value="1"/>
</dbReference>
<dbReference type="InterPro" id="IPR011650">
    <property type="entry name" value="Peptidase_M20_dimer"/>
</dbReference>
<dbReference type="Gene3D" id="3.30.70.360">
    <property type="match status" value="1"/>
</dbReference>
<dbReference type="GO" id="GO:0046872">
    <property type="term" value="F:metal ion binding"/>
    <property type="evidence" value="ECO:0007669"/>
    <property type="project" value="UniProtKB-UniRule"/>
</dbReference>
<dbReference type="PANTHER" id="PTHR42994:SF2">
    <property type="entry name" value="PEPTIDASE"/>
    <property type="match status" value="1"/>
</dbReference>
<dbReference type="RefSeq" id="WP_017015352.1">
    <property type="nucleotide sequence ID" value="NZ_FOWR01000001.1"/>
</dbReference>
<comment type="cofactor">
    <cofactor evidence="7">
        <name>a divalent metal cation</name>
        <dbReference type="ChEBI" id="CHEBI:60240"/>
    </cofactor>
    <text evidence="7">Binds 2 divalent metal cations per subunit.</text>
</comment>
<dbReference type="InterPro" id="IPR036264">
    <property type="entry name" value="Bact_exopeptidase_dim_dom"/>
</dbReference>
<dbReference type="STRING" id="1121869.SAMN03084138_00052"/>
<feature type="binding site" evidence="7">
    <location>
        <position position="106"/>
    </location>
    <ligand>
        <name>Zn(2+)</name>
        <dbReference type="ChEBI" id="CHEBI:29105"/>
        <label>2</label>
    </ligand>
</feature>
<comment type="similarity">
    <text evidence="5">Belongs to the peptidase M42 family.</text>
</comment>
<feature type="domain" description="Peptidase M20 dimerisation" evidence="8">
    <location>
        <begin position="177"/>
        <end position="273"/>
    </location>
</feature>
<dbReference type="GO" id="GO:0004177">
    <property type="term" value="F:aminopeptidase activity"/>
    <property type="evidence" value="ECO:0007669"/>
    <property type="project" value="UniProtKB-UniRule"/>
</dbReference>
<accession>A0A1I5JAL4</accession>
<dbReference type="Gene3D" id="3.40.630.10">
    <property type="entry name" value="Zn peptidases"/>
    <property type="match status" value="1"/>
</dbReference>
<sequence length="368" mass="39280">MTNINQERLVEHFIELVKIDSESGNEKAVAEVLAEQLGQMGFEVTKLPVPDTISNGFNIYAKLQGEREGSIVFSSHMDTVTPGIGIEPIIEDGIIRSKGNTILGGDDKSGIAAVMEAVRTIKANGEAHKTIEVAFTVYEELGLEGAKHFDMSKIESNQAIVLDSGGNIGTIITTAPGQQSLKVTIKGKPAHAGLAPETGINALTVAADAISNMTLSRIDHETTANIGVVRGGQATNIVMPELYIEAEARSLDDEKLAKQVAHMVSTFEAAAEKHGAEIEIESTRSYNAYRIADDNPHVVAIKAAFEAIGIEPMTKPTGGGSDANVFNEKGLTTVNLSTGMSKVHTTDEFIAIADMVSVTEFIRSYLTR</sequence>
<dbReference type="Proteomes" id="UP000182692">
    <property type="component" value="Unassembled WGS sequence"/>
</dbReference>
<evidence type="ECO:0000256" key="7">
    <source>
        <dbReference type="PIRSR" id="PIRSR001123-2"/>
    </source>
</evidence>
<dbReference type="InterPro" id="IPR008007">
    <property type="entry name" value="Peptidase_M42"/>
</dbReference>
<evidence type="ECO:0000313" key="9">
    <source>
        <dbReference type="EMBL" id="SFO69406.1"/>
    </source>
</evidence>
<dbReference type="Pfam" id="PF01546">
    <property type="entry name" value="Peptidase_M20"/>
    <property type="match status" value="1"/>
</dbReference>
<evidence type="ECO:0000256" key="5">
    <source>
        <dbReference type="PIRNR" id="PIRNR001123"/>
    </source>
</evidence>
<evidence type="ECO:0000256" key="6">
    <source>
        <dbReference type="PIRSR" id="PIRSR001123-1"/>
    </source>
</evidence>
<keyword evidence="9" id="KW-0031">Aminopeptidase</keyword>
<dbReference type="NCBIfam" id="TIGR01883">
    <property type="entry name" value="PepT-like"/>
    <property type="match status" value="1"/>
</dbReference>
<dbReference type="PANTHER" id="PTHR42994">
    <property type="entry name" value="PEPTIDASE T"/>
    <property type="match status" value="1"/>
</dbReference>
<dbReference type="PIRSF" id="PIRSF001123">
    <property type="entry name" value="PepA_GA"/>
    <property type="match status" value="1"/>
</dbReference>
<feature type="binding site" evidence="7">
    <location>
        <position position="163"/>
    </location>
    <ligand>
        <name>Zn(2+)</name>
        <dbReference type="ChEBI" id="CHEBI:29105"/>
        <label>1</label>
    </ligand>
</feature>
<keyword evidence="2 7" id="KW-0479">Metal-binding</keyword>